<evidence type="ECO:0000256" key="14">
    <source>
        <dbReference type="ARBA" id="ARBA00023136"/>
    </source>
</evidence>
<evidence type="ECO:0000256" key="16">
    <source>
        <dbReference type="SAM" id="MobiDB-lite"/>
    </source>
</evidence>
<dbReference type="InterPro" id="IPR059000">
    <property type="entry name" value="ATPase_P-type_domA"/>
</dbReference>
<evidence type="ECO:0000256" key="8">
    <source>
        <dbReference type="ARBA" id="ARBA00022840"/>
    </source>
</evidence>
<dbReference type="Proteomes" id="UP000256601">
    <property type="component" value="Unassembled WGS sequence"/>
</dbReference>
<evidence type="ECO:0000256" key="10">
    <source>
        <dbReference type="ARBA" id="ARBA00022967"/>
    </source>
</evidence>
<dbReference type="PANTHER" id="PTHR43520">
    <property type="entry name" value="ATP7, ISOFORM B"/>
    <property type="match status" value="1"/>
</dbReference>
<dbReference type="PROSITE" id="PS50846">
    <property type="entry name" value="HMA_2"/>
    <property type="match status" value="2"/>
</dbReference>
<keyword evidence="5 15" id="KW-0479">Metal-binding</keyword>
<dbReference type="InterPro" id="IPR023298">
    <property type="entry name" value="ATPase_P-typ_TM_dom_sf"/>
</dbReference>
<feature type="transmembrane region" description="Helical" evidence="15">
    <location>
        <begin position="713"/>
        <end position="735"/>
    </location>
</feature>
<dbReference type="InterPro" id="IPR018303">
    <property type="entry name" value="ATPase_P-typ_P_site"/>
</dbReference>
<dbReference type="InterPro" id="IPR023299">
    <property type="entry name" value="ATPase_P-typ_cyto_dom_N"/>
</dbReference>
<evidence type="ECO:0000256" key="7">
    <source>
        <dbReference type="ARBA" id="ARBA00022741"/>
    </source>
</evidence>
<dbReference type="VEuPathDB" id="FungiDB:YALI0_B02684g"/>
<keyword evidence="6" id="KW-0677">Repeat</keyword>
<keyword evidence="4 15" id="KW-0812">Transmembrane</keyword>
<keyword evidence="9" id="KW-0460">Magnesium</keyword>
<evidence type="ECO:0000313" key="21">
    <source>
        <dbReference type="Proteomes" id="UP000256601"/>
    </source>
</evidence>
<dbReference type="Pfam" id="PF00122">
    <property type="entry name" value="E1-E2_ATPase"/>
    <property type="match status" value="1"/>
</dbReference>
<keyword evidence="13" id="KW-0406">Ion transport</keyword>
<dbReference type="NCBIfam" id="TIGR01525">
    <property type="entry name" value="ATPase-IB_hvy"/>
    <property type="match status" value="1"/>
</dbReference>
<evidence type="ECO:0000256" key="6">
    <source>
        <dbReference type="ARBA" id="ARBA00022737"/>
    </source>
</evidence>
<dbReference type="SFLD" id="SFLDF00027">
    <property type="entry name" value="p-type_atpase"/>
    <property type="match status" value="1"/>
</dbReference>
<dbReference type="InterPro" id="IPR027256">
    <property type="entry name" value="P-typ_ATPase_IB"/>
</dbReference>
<dbReference type="FunFam" id="3.30.70.100:FF:000001">
    <property type="entry name" value="ATPase copper transporting beta"/>
    <property type="match status" value="1"/>
</dbReference>
<keyword evidence="12" id="KW-0186">Copper</keyword>
<feature type="compositionally biased region" description="Basic and acidic residues" evidence="16">
    <location>
        <begin position="107"/>
        <end position="118"/>
    </location>
</feature>
<dbReference type="PRINTS" id="PR00120">
    <property type="entry name" value="HATPASE"/>
</dbReference>
<dbReference type="InterPro" id="IPR008250">
    <property type="entry name" value="ATPase_P-typ_transduc_dom_A_sf"/>
</dbReference>
<feature type="domain" description="HMA" evidence="17">
    <location>
        <begin position="139"/>
        <end position="205"/>
    </location>
</feature>
<name>A0A1D8N678_YARLL</name>
<dbReference type="Gene3D" id="3.40.1110.10">
    <property type="entry name" value="Calcium-transporting ATPase, cytoplasmic domain N"/>
    <property type="match status" value="1"/>
</dbReference>
<proteinExistence type="inferred from homology"/>
<dbReference type="AlphaFoldDB" id="A0A1D8N678"/>
<evidence type="ECO:0000256" key="12">
    <source>
        <dbReference type="ARBA" id="ARBA00023008"/>
    </source>
</evidence>
<dbReference type="PRINTS" id="PR00119">
    <property type="entry name" value="CATATPASE"/>
</dbReference>
<dbReference type="GO" id="GO:0005507">
    <property type="term" value="F:copper ion binding"/>
    <property type="evidence" value="ECO:0007669"/>
    <property type="project" value="InterPro"/>
</dbReference>
<keyword evidence="10" id="KW-1278">Translocase</keyword>
<dbReference type="SUPFAM" id="SSF81665">
    <property type="entry name" value="Calcium ATPase, transmembrane domain M"/>
    <property type="match status" value="1"/>
</dbReference>
<dbReference type="SUPFAM" id="SSF55008">
    <property type="entry name" value="HMA, heavy metal-associated domain"/>
    <property type="match status" value="4"/>
</dbReference>
<reference evidence="18 20" key="1">
    <citation type="journal article" date="2016" name="PLoS ONE">
        <title>Sequence Assembly of Yarrowia lipolytica Strain W29/CLIB89 Shows Transposable Element Diversity.</title>
        <authorList>
            <person name="Magnan C."/>
            <person name="Yu J."/>
            <person name="Chang I."/>
            <person name="Jahn E."/>
            <person name="Kanomata Y."/>
            <person name="Wu J."/>
            <person name="Zeller M."/>
            <person name="Oakes M."/>
            <person name="Baldi P."/>
            <person name="Sandmeyer S."/>
        </authorList>
    </citation>
    <scope>NUCLEOTIDE SEQUENCE [LARGE SCALE GENOMIC DNA]</scope>
    <source>
        <strain evidence="18">CLIB89</strain>
        <strain evidence="20">CLIB89(W29)</strain>
    </source>
</reference>
<sequence>MDSYVFEVSNLHCSSCETSVKEALAPVIPPSWQVFVSVAEGKVTLVPDEGKLDSKGIRRVVDRLLASGYDVEDMNVDEIVAKPGWFRQFKSALFDGGQKEKRHKKHCESCRDEKHKESEDSDEAPTIIGENSPATATEFKTTFAIGGMSCVSCSNQITETVKAQFPSLDTFAVDLMNKSAVVIINNKTTATKIQECIRGMGYMCDLVEMAPVKSTKAYKVTASIGGMTCAACVNQIVAAVQDIEGVDCVTVSLMSNSADIIIADKKWLPKVVEAIEDSGYDCDIHAVEDTESKRVEEMTRTVNLAIDGMFCDHCPDNINNALSSYGQAMVVDDPVALDHPFVKFTYKPELPNVTIRHIIRKVQDLSPQFTLSIVHPMTLEERSAKLQKHEQVRLFFRLALSVAVAIPTFILGIVGMSLLKKDHPFRMYIDESAWAGSASRVTWALLILATPIYFFAADVFHIKAVKEIRNLWRPGVSWKRRFFKFGSMDMLMSLGVNVSYWTSLALLILAAKSPNREEHGKGDEEMGYHTTFFDSVVFLTMFLLIGRCLEAYSKARAASAISLLSDLRPKEAILVFAEDGALAKEKVDFEEGKMESDEEEEEHTTYSGDDKVSVDYLEIGDYIRVLPGMTPPTDCIVVQGGSTFDESALTGESRPVRHGQGDQIFAGTVNNGSGSLIAKVMALEGGSLLDQIVNVVREGQLHRAPIERVADRLTSVFVPIVTSLAIITWIIWLALGTTGSLPPHYLDIDLGGWVVWSLQFAISVFVVACPCGIGLAAPTALFVGTGLAAKYGILARGGGEAFQEGAKVDVVCFDKTGTLTEGGEPKITDEKVISYDTKEIFFLAKLIEQQSGHPLAVAVVNHVTDMNIELPGYSVTVEEVPGKGLKGSLSVPKTSSLGQAGVTEFLFGNERLIEENNAAISNEDAALLHRWKTEGKSVMLMALRPDGGNFALALIISAEDKIRPETPSVLKALQEQNIQTWMISGDNQITANAVAARIGIPADNVIGGVLPQEKAAKVQWLQKTAVSARSGKSTGRAIVAMVGDGVNDAPSLSTADVGIAIGSGADIAMSSAKFVLMRSELTSVLTLFDLSRAIFRRIKLNFAWALVYNCIGIPVAAGVIYPYNNSRLDPVWASLAMALSSVSVICSSLLLRLYRPPKVQFDAEVGDEGESIKSVHTNRKWKRRLAKIKNVKKLKNAGKRLETIEVVEE</sequence>
<keyword evidence="14 15" id="KW-0472">Membrane</keyword>
<dbReference type="Pfam" id="PF00403">
    <property type="entry name" value="HMA"/>
    <property type="match status" value="2"/>
</dbReference>
<keyword evidence="7 15" id="KW-0547">Nucleotide-binding</keyword>
<dbReference type="GO" id="GO:0016020">
    <property type="term" value="C:membrane"/>
    <property type="evidence" value="ECO:0007669"/>
    <property type="project" value="UniProtKB-SubCell"/>
</dbReference>
<dbReference type="GO" id="GO:0055070">
    <property type="term" value="P:copper ion homeostasis"/>
    <property type="evidence" value="ECO:0007669"/>
    <property type="project" value="TreeGrafter"/>
</dbReference>
<evidence type="ECO:0000256" key="13">
    <source>
        <dbReference type="ARBA" id="ARBA00023065"/>
    </source>
</evidence>
<evidence type="ECO:0000256" key="1">
    <source>
        <dbReference type="ARBA" id="ARBA00004127"/>
    </source>
</evidence>
<dbReference type="eggNOG" id="KOG0207">
    <property type="taxonomic scope" value="Eukaryota"/>
</dbReference>
<dbReference type="Gene3D" id="3.40.50.1000">
    <property type="entry name" value="HAD superfamily/HAD-like"/>
    <property type="match status" value="1"/>
</dbReference>
<feature type="region of interest" description="Disordered" evidence="16">
    <location>
        <begin position="105"/>
        <end position="129"/>
    </location>
</feature>
<dbReference type="VEuPathDB" id="FungiDB:YALI1_B04068g"/>
<dbReference type="InterPro" id="IPR001757">
    <property type="entry name" value="P_typ_ATPase"/>
</dbReference>
<evidence type="ECO:0000313" key="18">
    <source>
        <dbReference type="EMBL" id="AOW01133.1"/>
    </source>
</evidence>
<evidence type="ECO:0000259" key="17">
    <source>
        <dbReference type="PROSITE" id="PS50846"/>
    </source>
</evidence>
<dbReference type="FunFam" id="2.70.150.10:FF:000068">
    <property type="entry name" value="Copper resistance-associated P-type ATPase"/>
    <property type="match status" value="1"/>
</dbReference>
<evidence type="ECO:0000313" key="19">
    <source>
        <dbReference type="EMBL" id="RDW24130.1"/>
    </source>
</evidence>
<dbReference type="SUPFAM" id="SSF81660">
    <property type="entry name" value="Metal cation-transporting ATPase, ATP-binding domain N"/>
    <property type="match status" value="1"/>
</dbReference>
<evidence type="ECO:0000256" key="2">
    <source>
        <dbReference type="ARBA" id="ARBA00006024"/>
    </source>
</evidence>
<dbReference type="Gene3D" id="3.30.70.100">
    <property type="match status" value="4"/>
</dbReference>
<evidence type="ECO:0000256" key="5">
    <source>
        <dbReference type="ARBA" id="ARBA00022723"/>
    </source>
</evidence>
<dbReference type="SUPFAM" id="SSF81653">
    <property type="entry name" value="Calcium ATPase, transduction domain A"/>
    <property type="match status" value="1"/>
</dbReference>
<dbReference type="OMA" id="DVIRVPH"/>
<dbReference type="PANTHER" id="PTHR43520:SF32">
    <property type="entry name" value="COPPER RESISTANCE P-TYPE ATPASE (EUROFUNG)"/>
    <property type="match status" value="1"/>
</dbReference>
<protein>
    <submittedName>
        <fullName evidence="19">E1-E2 ATPase-domain-containing protein</fullName>
    </submittedName>
</protein>
<dbReference type="InterPro" id="IPR036163">
    <property type="entry name" value="HMA_dom_sf"/>
</dbReference>
<evidence type="ECO:0000256" key="15">
    <source>
        <dbReference type="RuleBase" id="RU362081"/>
    </source>
</evidence>
<dbReference type="InterPro" id="IPR044492">
    <property type="entry name" value="P_typ_ATPase_HD_dom"/>
</dbReference>
<evidence type="ECO:0000256" key="11">
    <source>
        <dbReference type="ARBA" id="ARBA00022989"/>
    </source>
</evidence>
<reference evidence="19 21" key="2">
    <citation type="submission" date="2018-07" db="EMBL/GenBank/DDBJ databases">
        <title>Draft Genome Assemblies for Five Robust Yarrowia lipolytica Strains Exhibiting High Lipid Production and Pentose Sugar Utilization and Sugar Alcohol Secretion from Undetoxified Lignocellulosic Biomass Hydrolysates.</title>
        <authorList>
            <consortium name="DOE Joint Genome Institute"/>
            <person name="Walker C."/>
            <person name="Ryu S."/>
            <person name="Na H."/>
            <person name="Zane M."/>
            <person name="LaButti K."/>
            <person name="Lipzen A."/>
            <person name="Haridas S."/>
            <person name="Barry K."/>
            <person name="Grigoriev I.V."/>
            <person name="Quarterman J."/>
            <person name="Slininger P."/>
            <person name="Dien B."/>
            <person name="Trinh C.T."/>
        </authorList>
    </citation>
    <scope>NUCLEOTIDE SEQUENCE [LARGE SCALE GENOMIC DNA]</scope>
    <source>
        <strain evidence="19 21">YB392</strain>
    </source>
</reference>
<feature type="region of interest" description="Disordered" evidence="16">
    <location>
        <begin position="588"/>
        <end position="608"/>
    </location>
</feature>
<comment type="subcellular location">
    <subcellularLocation>
        <location evidence="1">Endomembrane system</location>
        <topology evidence="1">Multi-pass membrane protein</topology>
    </subcellularLocation>
    <subcellularLocation>
        <location evidence="15">Membrane</location>
    </subcellularLocation>
</comment>
<feature type="transmembrane region" description="Helical" evidence="15">
    <location>
        <begin position="755"/>
        <end position="783"/>
    </location>
</feature>
<dbReference type="GO" id="GO:0005524">
    <property type="term" value="F:ATP binding"/>
    <property type="evidence" value="ECO:0007669"/>
    <property type="project" value="UniProtKB-UniRule"/>
</dbReference>
<dbReference type="CDD" id="cd00371">
    <property type="entry name" value="HMA"/>
    <property type="match status" value="2"/>
</dbReference>
<dbReference type="GO" id="GO:0043682">
    <property type="term" value="F:P-type divalent copper transporter activity"/>
    <property type="evidence" value="ECO:0007669"/>
    <property type="project" value="TreeGrafter"/>
</dbReference>
<organism evidence="18 20">
    <name type="scientific">Yarrowia lipolytica</name>
    <name type="common">Candida lipolytica</name>
    <dbReference type="NCBI Taxonomy" id="4952"/>
    <lineage>
        <taxon>Eukaryota</taxon>
        <taxon>Fungi</taxon>
        <taxon>Dikarya</taxon>
        <taxon>Ascomycota</taxon>
        <taxon>Saccharomycotina</taxon>
        <taxon>Dipodascomycetes</taxon>
        <taxon>Dipodascales</taxon>
        <taxon>Dipodascales incertae sedis</taxon>
        <taxon>Yarrowia</taxon>
    </lineage>
</organism>
<gene>
    <name evidence="19" type="ORF">B0I71DRAFT_134799</name>
    <name evidence="18" type="ORF">YALI1_B04068g</name>
</gene>
<evidence type="ECO:0000313" key="20">
    <source>
        <dbReference type="Proteomes" id="UP000182444"/>
    </source>
</evidence>
<dbReference type="InterPro" id="IPR036412">
    <property type="entry name" value="HAD-like_sf"/>
</dbReference>
<dbReference type="EMBL" id="CP017554">
    <property type="protein sequence ID" value="AOW01133.1"/>
    <property type="molecule type" value="Genomic_DNA"/>
</dbReference>
<dbReference type="Proteomes" id="UP000182444">
    <property type="component" value="Chromosome 1B"/>
</dbReference>
<keyword evidence="11 15" id="KW-1133">Transmembrane helix</keyword>
<dbReference type="NCBIfam" id="TIGR00003">
    <property type="entry name" value="copper ion binding protein"/>
    <property type="match status" value="1"/>
</dbReference>
<dbReference type="InterPro" id="IPR023214">
    <property type="entry name" value="HAD_sf"/>
</dbReference>
<dbReference type="SUPFAM" id="SSF56784">
    <property type="entry name" value="HAD-like"/>
    <property type="match status" value="1"/>
</dbReference>
<evidence type="ECO:0000256" key="4">
    <source>
        <dbReference type="ARBA" id="ARBA00022692"/>
    </source>
</evidence>
<accession>A0A1D8N678</accession>
<feature type="transmembrane region" description="Helical" evidence="15">
    <location>
        <begin position="1102"/>
        <end position="1124"/>
    </location>
</feature>
<dbReference type="SFLD" id="SFLDS00003">
    <property type="entry name" value="Haloacid_Dehalogenase"/>
    <property type="match status" value="1"/>
</dbReference>
<feature type="transmembrane region" description="Helical" evidence="15">
    <location>
        <begin position="441"/>
        <end position="460"/>
    </location>
</feature>
<dbReference type="InterPro" id="IPR006121">
    <property type="entry name" value="HMA_dom"/>
</dbReference>
<dbReference type="GO" id="GO:0016887">
    <property type="term" value="F:ATP hydrolysis activity"/>
    <property type="evidence" value="ECO:0007669"/>
    <property type="project" value="InterPro"/>
</dbReference>
<dbReference type="EMBL" id="KZ859048">
    <property type="protein sequence ID" value="RDW24130.1"/>
    <property type="molecule type" value="Genomic_DNA"/>
</dbReference>
<dbReference type="InterPro" id="IPR017969">
    <property type="entry name" value="Heavy-metal-associated_CS"/>
</dbReference>
<dbReference type="PROSITE" id="PS00154">
    <property type="entry name" value="ATPASE_E1_E2"/>
    <property type="match status" value="1"/>
</dbReference>
<dbReference type="Gene3D" id="2.70.150.10">
    <property type="entry name" value="Calcium-transporting ATPase, cytoplasmic transduction domain A"/>
    <property type="match status" value="1"/>
</dbReference>
<feature type="transmembrane region" description="Helical" evidence="15">
    <location>
        <begin position="394"/>
        <end position="419"/>
    </location>
</feature>
<dbReference type="PROSITE" id="PS01047">
    <property type="entry name" value="HMA_1"/>
    <property type="match status" value="1"/>
</dbReference>
<dbReference type="KEGG" id="yli:2906896"/>
<comment type="similarity">
    <text evidence="2 15">Belongs to the cation transport ATPase (P-type) (TC 3.A.3) family. Type IB subfamily.</text>
</comment>
<dbReference type="Pfam" id="PF00702">
    <property type="entry name" value="Hydrolase"/>
    <property type="match status" value="1"/>
</dbReference>
<feature type="transmembrane region" description="Helical" evidence="15">
    <location>
        <begin position="1130"/>
        <end position="1151"/>
    </location>
</feature>
<dbReference type="CDD" id="cd02094">
    <property type="entry name" value="P-type_ATPase_Cu-like"/>
    <property type="match status" value="1"/>
</dbReference>
<dbReference type="InterPro" id="IPR006122">
    <property type="entry name" value="HMA_Cu_ion-bd"/>
</dbReference>
<dbReference type="NCBIfam" id="TIGR01494">
    <property type="entry name" value="ATPase_P-type"/>
    <property type="match status" value="2"/>
</dbReference>
<dbReference type="GeneID" id="2906896"/>
<feature type="transmembrane region" description="Helical" evidence="15">
    <location>
        <begin position="490"/>
        <end position="511"/>
    </location>
</feature>
<dbReference type="SFLD" id="SFLDG00002">
    <property type="entry name" value="C1.7:_P-type_atpase_like"/>
    <property type="match status" value="1"/>
</dbReference>
<keyword evidence="3" id="KW-0813">Transport</keyword>
<evidence type="ECO:0000256" key="3">
    <source>
        <dbReference type="ARBA" id="ARBA00022448"/>
    </source>
</evidence>
<evidence type="ECO:0000256" key="9">
    <source>
        <dbReference type="ARBA" id="ARBA00022842"/>
    </source>
</evidence>
<feature type="transmembrane region" description="Helical" evidence="15">
    <location>
        <begin position="531"/>
        <end position="549"/>
    </location>
</feature>
<feature type="domain" description="HMA" evidence="17">
    <location>
        <begin position="218"/>
        <end position="283"/>
    </location>
</feature>
<keyword evidence="8 15" id="KW-0067">ATP-binding</keyword>